<dbReference type="HAMAP" id="MF_00103">
    <property type="entry name" value="Fapy_DNA_glycosyl"/>
    <property type="match status" value="1"/>
</dbReference>
<dbReference type="CDD" id="cd08966">
    <property type="entry name" value="EcFpg-like_N"/>
    <property type="match status" value="1"/>
</dbReference>
<dbReference type="EC" id="4.2.99.18" evidence="15"/>
<evidence type="ECO:0000256" key="9">
    <source>
        <dbReference type="ARBA" id="ARBA00023125"/>
    </source>
</evidence>
<keyword evidence="20" id="KW-1185">Reference proteome</keyword>
<feature type="domain" description="FPG-type" evidence="16">
    <location>
        <begin position="236"/>
        <end position="270"/>
    </location>
</feature>
<evidence type="ECO:0000259" key="16">
    <source>
        <dbReference type="PROSITE" id="PS51066"/>
    </source>
</evidence>
<evidence type="ECO:0000256" key="13">
    <source>
        <dbReference type="ARBA" id="ARBA00023295"/>
    </source>
</evidence>
<dbReference type="PROSITE" id="PS51068">
    <property type="entry name" value="FPG_CAT"/>
    <property type="match status" value="1"/>
</dbReference>
<dbReference type="RefSeq" id="WP_004308346.1">
    <property type="nucleotide sequence ID" value="NC_011662.2"/>
</dbReference>
<dbReference type="SMART" id="SM01232">
    <property type="entry name" value="H2TH"/>
    <property type="match status" value="1"/>
</dbReference>
<evidence type="ECO:0000256" key="2">
    <source>
        <dbReference type="ARBA" id="ARBA00009409"/>
    </source>
</evidence>
<evidence type="ECO:0000256" key="15">
    <source>
        <dbReference type="HAMAP-Rule" id="MF_00103"/>
    </source>
</evidence>
<reference evidence="19 21" key="3">
    <citation type="submission" date="2018-09" db="EMBL/GenBank/DDBJ databases">
        <title>Metagenome Assembled Genomes from an Advanced Water Purification Facility.</title>
        <authorList>
            <person name="Stamps B.W."/>
            <person name="Spear J.R."/>
        </authorList>
    </citation>
    <scope>NUCLEOTIDE SEQUENCE [LARGE SCALE GENOMIC DNA]</scope>
    <source>
        <strain evidence="19">Bin_27_1</strain>
    </source>
</reference>
<dbReference type="GO" id="GO:0008270">
    <property type="term" value="F:zinc ion binding"/>
    <property type="evidence" value="ECO:0007669"/>
    <property type="project" value="UniProtKB-UniRule"/>
</dbReference>
<comment type="subunit">
    <text evidence="3 15">Monomer.</text>
</comment>
<evidence type="ECO:0000256" key="12">
    <source>
        <dbReference type="ARBA" id="ARBA00023268"/>
    </source>
</evidence>
<dbReference type="EMBL" id="CP001281">
    <property type="protein sequence ID" value="ACR02216.1"/>
    <property type="molecule type" value="Genomic_DNA"/>
</dbReference>
<dbReference type="HOGENOM" id="CLU_038423_1_1_4"/>
<dbReference type="InterPro" id="IPR015887">
    <property type="entry name" value="DNA_glyclase_Znf_dom_DNA_BS"/>
</dbReference>
<evidence type="ECO:0000256" key="14">
    <source>
        <dbReference type="ARBA" id="ARBA00044632"/>
    </source>
</evidence>
<dbReference type="Pfam" id="PF06827">
    <property type="entry name" value="zf-FPG_IleRS"/>
    <property type="match status" value="1"/>
</dbReference>
<dbReference type="GO" id="GO:0140078">
    <property type="term" value="F:class I DNA-(apurinic or apyrimidinic site) endonuclease activity"/>
    <property type="evidence" value="ECO:0007669"/>
    <property type="project" value="UniProtKB-EC"/>
</dbReference>
<evidence type="ECO:0000256" key="3">
    <source>
        <dbReference type="ARBA" id="ARBA00011245"/>
    </source>
</evidence>
<dbReference type="PANTHER" id="PTHR22993:SF9">
    <property type="entry name" value="FORMAMIDOPYRIMIDINE-DNA GLYCOSYLASE"/>
    <property type="match status" value="1"/>
</dbReference>
<reference evidence="20" key="1">
    <citation type="submission" date="2009-05" db="EMBL/GenBank/DDBJ databases">
        <title>Complete sequence of chromosome of Thauera sp. MZ1T.</title>
        <authorList>
            <consortium name="US DOE Joint Genome Institute"/>
            <person name="Lucas S."/>
            <person name="Copeland A."/>
            <person name="Lapidus A."/>
            <person name="Glavina del Rio T."/>
            <person name="Dalin E."/>
            <person name="Tice H."/>
            <person name="Bruce D."/>
            <person name="Goodwin L."/>
            <person name="Pitluck S."/>
            <person name="Sims D."/>
            <person name="Brettin T."/>
            <person name="Detter J.C."/>
            <person name="Han C."/>
            <person name="Larimer F."/>
            <person name="Land M."/>
            <person name="Hauser L."/>
            <person name="Kyrpides N."/>
            <person name="Mikhailova N."/>
            <person name="Sayler G.S."/>
        </authorList>
    </citation>
    <scope>NUCLEOTIDE SEQUENCE [LARGE SCALE GENOMIC DNA]</scope>
    <source>
        <strain evidence="20">MZ1T</strain>
    </source>
</reference>
<feature type="active site" description="Proton donor; for delta-elimination activity" evidence="15">
    <location>
        <position position="260"/>
    </location>
</feature>
<keyword evidence="5 15" id="KW-0227">DNA damage</keyword>
<dbReference type="EMBL" id="SSFD01000232">
    <property type="protein sequence ID" value="TXH82793.1"/>
    <property type="molecule type" value="Genomic_DNA"/>
</dbReference>
<dbReference type="Gene3D" id="1.10.8.50">
    <property type="match status" value="1"/>
</dbReference>
<reference evidence="18 20" key="2">
    <citation type="journal article" date="2012" name="Stand. Genomic Sci.">
        <title>Complete genome sequence of Thauera aminoaromatica strain MZ1T.</title>
        <authorList>
            <person name="Jiang K."/>
            <person name="Sanseverino J."/>
            <person name="Chauhan A."/>
            <person name="Lucas S."/>
            <person name="Copeland A."/>
            <person name="Lapidus A."/>
            <person name="Del Rio T.G."/>
            <person name="Dalin E."/>
            <person name="Tice H."/>
            <person name="Bruce D."/>
            <person name="Goodwin L."/>
            <person name="Pitluck S."/>
            <person name="Sims D."/>
            <person name="Brettin T."/>
            <person name="Detter J.C."/>
            <person name="Han C."/>
            <person name="Chang Y.J."/>
            <person name="Larimer F."/>
            <person name="Land M."/>
            <person name="Hauser L."/>
            <person name="Kyrpides N.C."/>
            <person name="Mikhailova N."/>
            <person name="Moser S."/>
            <person name="Jegier P."/>
            <person name="Close D."/>
            <person name="Debruyn J.M."/>
            <person name="Wang Y."/>
            <person name="Layton A.C."/>
            <person name="Allen M.S."/>
            <person name="Sayler G.S."/>
        </authorList>
    </citation>
    <scope>NUCLEOTIDE SEQUENCE [LARGE SCALE GENOMIC DNA]</scope>
    <source>
        <strain evidence="18 20">MZ1T</strain>
    </source>
</reference>
<keyword evidence="8 15" id="KW-0862">Zinc</keyword>
<dbReference type="OrthoDB" id="9800855at2"/>
<dbReference type="InterPro" id="IPR015886">
    <property type="entry name" value="H2TH_FPG"/>
</dbReference>
<dbReference type="InterPro" id="IPR020629">
    <property type="entry name" value="FPG_Glyclase"/>
</dbReference>
<feature type="active site" description="Proton donor" evidence="15">
    <location>
        <position position="3"/>
    </location>
</feature>
<feature type="active site" description="Proton donor; for beta-elimination activity" evidence="15">
    <location>
        <position position="58"/>
    </location>
</feature>
<dbReference type="PROSITE" id="PS01242">
    <property type="entry name" value="ZF_FPG_1"/>
    <property type="match status" value="1"/>
</dbReference>
<dbReference type="NCBIfam" id="NF002211">
    <property type="entry name" value="PRK01103.1"/>
    <property type="match status" value="1"/>
</dbReference>
<gene>
    <name evidence="15 19" type="primary">mutM</name>
    <name evidence="15" type="synonym">fpg</name>
    <name evidence="18" type="ordered locus">Tmz1t_3623</name>
    <name evidence="19" type="ORF">E6Q80_14710</name>
</gene>
<dbReference type="NCBIfam" id="TIGR00577">
    <property type="entry name" value="fpg"/>
    <property type="match status" value="1"/>
</dbReference>
<dbReference type="GO" id="GO:0003684">
    <property type="term" value="F:damaged DNA binding"/>
    <property type="evidence" value="ECO:0007669"/>
    <property type="project" value="InterPro"/>
</dbReference>
<feature type="binding site" evidence="15">
    <location>
        <position position="109"/>
    </location>
    <ligand>
        <name>DNA</name>
        <dbReference type="ChEBI" id="CHEBI:16991"/>
    </ligand>
</feature>
<comment type="catalytic activity">
    <reaction evidence="1 15">
        <text>Hydrolysis of DNA containing ring-opened 7-methylguanine residues, releasing 2,6-diamino-4-hydroxy-5-(N-methyl)formamidopyrimidine.</text>
        <dbReference type="EC" id="3.2.2.23"/>
    </reaction>
</comment>
<keyword evidence="9 15" id="KW-0238">DNA-binding</keyword>
<evidence type="ECO:0000256" key="11">
    <source>
        <dbReference type="ARBA" id="ARBA00023239"/>
    </source>
</evidence>
<protein>
    <recommendedName>
        <fullName evidence="15">Formamidopyrimidine-DNA glycosylase</fullName>
        <shortName evidence="15">Fapy-DNA glycosylase</shortName>
        <ecNumber evidence="15">3.2.2.23</ecNumber>
    </recommendedName>
    <alternativeName>
        <fullName evidence="15">DNA-(apurinic or apyrimidinic site) lyase MutM</fullName>
        <shortName evidence="15">AP lyase MutM</shortName>
        <ecNumber evidence="15">4.2.99.18</ecNumber>
    </alternativeName>
</protein>
<dbReference type="GO" id="GO:0006284">
    <property type="term" value="P:base-excision repair"/>
    <property type="evidence" value="ECO:0007669"/>
    <property type="project" value="InterPro"/>
</dbReference>
<comment type="function">
    <text evidence="15">Involved in base excision repair of DNA damaged by oxidation or by mutagenic agents. Acts as DNA glycosylase that recognizes and removes damaged bases. Has a preference for oxidized purines, such as 7,8-dihydro-8-oxoguanine (8-oxoG). Has AP (apurinic/apyrimidinic) lyase activity and introduces nicks in the DNA strand. Cleaves the DNA backbone by beta-delta elimination to generate a single-strand break at the site of the removed base with both 3'- and 5'-phosphates.</text>
</comment>
<evidence type="ECO:0000313" key="18">
    <source>
        <dbReference type="EMBL" id="ACR02216.1"/>
    </source>
</evidence>
<keyword evidence="13 15" id="KW-0326">Glycosidase</keyword>
<dbReference type="SUPFAM" id="SSF81624">
    <property type="entry name" value="N-terminal domain of MutM-like DNA repair proteins"/>
    <property type="match status" value="1"/>
</dbReference>
<dbReference type="SMART" id="SM00898">
    <property type="entry name" value="Fapy_DNA_glyco"/>
    <property type="match status" value="1"/>
</dbReference>
<dbReference type="KEGG" id="tmz:Tmz1t_3623"/>
<name>C4KBP1_THASP</name>
<dbReference type="InterPro" id="IPR010979">
    <property type="entry name" value="Ribosomal_uS13-like_H2TH"/>
</dbReference>
<keyword evidence="6 15" id="KW-0863">Zinc-finger</keyword>
<keyword evidence="7 15" id="KW-0378">Hydrolase</keyword>
<sequence length="272" mass="29840">MPELPEVETTCRGIRPHVQGRSLSRLVVRNPRLRVAVPADLPAHIEGARLEAVDRRAKYLLLRFPAGTVIVHLGMSGSLRVVAAAEPAGAHDHVDFVFGECALRLRDPRRFGMVVWQPGDVAAHPLLAGLGPEPLGDGFDADWLLRITRGLRAPIKHVLMDSRKLVGVGNIYASESLFRARIHPLEPAGRLGPRRCARLVDCVRETLAAAIAAGGSTLRDFVGGDGRPGYFQQQYFVYGRDGESCRVCGTPVRRIVSAQRASFFCPRCQRRS</sequence>
<accession>C4KBP1</accession>
<comment type="caution">
    <text evidence="15">Lacks conserved residue(s) required for the propagation of feature annotation.</text>
</comment>
<evidence type="ECO:0000259" key="17">
    <source>
        <dbReference type="PROSITE" id="PS51068"/>
    </source>
</evidence>
<dbReference type="Pfam" id="PF06831">
    <property type="entry name" value="H2TH"/>
    <property type="match status" value="1"/>
</dbReference>
<comment type="catalytic activity">
    <reaction evidence="14 15">
        <text>2'-deoxyribonucleotide-(2'-deoxyribose 5'-phosphate)-2'-deoxyribonucleotide-DNA = a 3'-end 2'-deoxyribonucleotide-(2,3-dehydro-2,3-deoxyribose 5'-phosphate)-DNA + a 5'-end 5'-phospho-2'-deoxyribonucleoside-DNA + H(+)</text>
        <dbReference type="Rhea" id="RHEA:66592"/>
        <dbReference type="Rhea" id="RHEA-COMP:13180"/>
        <dbReference type="Rhea" id="RHEA-COMP:16897"/>
        <dbReference type="Rhea" id="RHEA-COMP:17067"/>
        <dbReference type="ChEBI" id="CHEBI:15378"/>
        <dbReference type="ChEBI" id="CHEBI:136412"/>
        <dbReference type="ChEBI" id="CHEBI:157695"/>
        <dbReference type="ChEBI" id="CHEBI:167181"/>
        <dbReference type="EC" id="4.2.99.18"/>
    </reaction>
</comment>
<evidence type="ECO:0000256" key="6">
    <source>
        <dbReference type="ARBA" id="ARBA00022771"/>
    </source>
</evidence>
<evidence type="ECO:0000256" key="8">
    <source>
        <dbReference type="ARBA" id="ARBA00022833"/>
    </source>
</evidence>
<dbReference type="EC" id="3.2.2.23" evidence="15"/>
<evidence type="ECO:0000313" key="20">
    <source>
        <dbReference type="Proteomes" id="UP000002186"/>
    </source>
</evidence>
<keyword evidence="11 15" id="KW-0456">Lyase</keyword>
<evidence type="ECO:0000256" key="4">
    <source>
        <dbReference type="ARBA" id="ARBA00022723"/>
    </source>
</evidence>
<evidence type="ECO:0000313" key="19">
    <source>
        <dbReference type="EMBL" id="TXH82793.1"/>
    </source>
</evidence>
<dbReference type="InterPro" id="IPR010663">
    <property type="entry name" value="Znf_FPG/IleRS"/>
</dbReference>
<comment type="similarity">
    <text evidence="2 15">Belongs to the FPG family.</text>
</comment>
<dbReference type="Gene3D" id="3.20.190.10">
    <property type="entry name" value="MutM-like, N-terminal"/>
    <property type="match status" value="1"/>
</dbReference>
<dbReference type="AlphaFoldDB" id="C4KBP1"/>
<dbReference type="FunFam" id="1.10.8.50:FF:000003">
    <property type="entry name" value="Formamidopyrimidine-DNA glycosylase"/>
    <property type="match status" value="1"/>
</dbReference>
<accession>A0A5C7SGZ6</accession>
<evidence type="ECO:0000256" key="10">
    <source>
        <dbReference type="ARBA" id="ARBA00023204"/>
    </source>
</evidence>
<dbReference type="InterPro" id="IPR012319">
    <property type="entry name" value="FPG_cat"/>
</dbReference>
<feature type="domain" description="Formamidopyrimidine-DNA glycosylase catalytic" evidence="17">
    <location>
        <begin position="2"/>
        <end position="112"/>
    </location>
</feature>
<keyword evidence="10 15" id="KW-0234">DNA repair</keyword>
<keyword evidence="4 15" id="KW-0479">Metal-binding</keyword>
<evidence type="ECO:0000313" key="21">
    <source>
        <dbReference type="Proteomes" id="UP000321192"/>
    </source>
</evidence>
<dbReference type="PANTHER" id="PTHR22993">
    <property type="entry name" value="FORMAMIDOPYRIMIDINE-DNA GLYCOSYLASE"/>
    <property type="match status" value="1"/>
</dbReference>
<evidence type="ECO:0000256" key="7">
    <source>
        <dbReference type="ARBA" id="ARBA00022801"/>
    </source>
</evidence>
<dbReference type="Pfam" id="PF01149">
    <property type="entry name" value="Fapy_DNA_glyco"/>
    <property type="match status" value="1"/>
</dbReference>
<dbReference type="SUPFAM" id="SSF46946">
    <property type="entry name" value="S13-like H2TH domain"/>
    <property type="match status" value="1"/>
</dbReference>
<evidence type="ECO:0000256" key="1">
    <source>
        <dbReference type="ARBA" id="ARBA00001668"/>
    </source>
</evidence>
<evidence type="ECO:0000256" key="5">
    <source>
        <dbReference type="ARBA" id="ARBA00022763"/>
    </source>
</evidence>
<keyword evidence="12 15" id="KW-0511">Multifunctional enzyme</keyword>
<dbReference type="SUPFAM" id="SSF57716">
    <property type="entry name" value="Glucocorticoid receptor-like (DNA-binding domain)"/>
    <property type="match status" value="1"/>
</dbReference>
<feature type="active site" description="Schiff-base intermediate with DNA" evidence="15">
    <location>
        <position position="2"/>
    </location>
</feature>
<dbReference type="PROSITE" id="PS51066">
    <property type="entry name" value="ZF_FPG_2"/>
    <property type="match status" value="1"/>
</dbReference>
<comment type="cofactor">
    <cofactor evidence="15">
        <name>Zn(2+)</name>
        <dbReference type="ChEBI" id="CHEBI:29105"/>
    </cofactor>
    <text evidence="15">Binds 1 zinc ion per subunit.</text>
</comment>
<dbReference type="eggNOG" id="COG0266">
    <property type="taxonomic scope" value="Bacteria"/>
</dbReference>
<dbReference type="GO" id="GO:0034039">
    <property type="term" value="F:8-oxo-7,8-dihydroguanine DNA N-glycosylase activity"/>
    <property type="evidence" value="ECO:0007669"/>
    <property type="project" value="TreeGrafter"/>
</dbReference>
<dbReference type="InterPro" id="IPR035937">
    <property type="entry name" value="FPG_N"/>
</dbReference>
<organism evidence="18 20">
    <name type="scientific">Thauera aminoaromatica</name>
    <dbReference type="NCBI Taxonomy" id="164330"/>
    <lineage>
        <taxon>Bacteria</taxon>
        <taxon>Pseudomonadati</taxon>
        <taxon>Pseudomonadota</taxon>
        <taxon>Betaproteobacteria</taxon>
        <taxon>Rhodocyclales</taxon>
        <taxon>Zoogloeaceae</taxon>
        <taxon>Thauera</taxon>
    </lineage>
</organism>
<dbReference type="Proteomes" id="UP000321192">
    <property type="component" value="Unassembled WGS sequence"/>
</dbReference>
<dbReference type="STRING" id="85643.Tmz1t_3623"/>
<feature type="binding site" evidence="15">
    <location>
        <position position="91"/>
    </location>
    <ligand>
        <name>DNA</name>
        <dbReference type="ChEBI" id="CHEBI:16991"/>
    </ligand>
</feature>
<dbReference type="Proteomes" id="UP000002186">
    <property type="component" value="Chromosome"/>
</dbReference>
<proteinExistence type="inferred from homology"/>
<dbReference type="InterPro" id="IPR000214">
    <property type="entry name" value="Znf_DNA_glyclase/AP_lyase"/>
</dbReference>